<proteinExistence type="inferred from homology"/>
<evidence type="ECO:0000256" key="2">
    <source>
        <dbReference type="ARBA" id="ARBA00022801"/>
    </source>
</evidence>
<reference evidence="6 7" key="1">
    <citation type="journal article" date="2020" name="ISME J.">
        <title>Uncovering the hidden diversity of litter-decomposition mechanisms in mushroom-forming fungi.</title>
        <authorList>
            <person name="Floudas D."/>
            <person name="Bentzer J."/>
            <person name="Ahren D."/>
            <person name="Johansson T."/>
            <person name="Persson P."/>
            <person name="Tunlid A."/>
        </authorList>
    </citation>
    <scope>NUCLEOTIDE SEQUENCE [LARGE SCALE GENOMIC DNA]</scope>
    <source>
        <strain evidence="6 7">CBS 101986</strain>
    </source>
</reference>
<dbReference type="GO" id="GO:0016787">
    <property type="term" value="F:hydrolase activity"/>
    <property type="evidence" value="ECO:0007669"/>
    <property type="project" value="UniProtKB-KW"/>
</dbReference>
<keyword evidence="2" id="KW-0378">Hydrolase</keyword>
<name>A0A8H5AU62_9AGAR</name>
<dbReference type="PANTHER" id="PTHR43248">
    <property type="entry name" value="2-SUCCINYL-6-HYDROXY-2,4-CYCLOHEXADIENE-1-CARBOXYLATE SYNTHASE"/>
    <property type="match status" value="1"/>
</dbReference>
<dbReference type="Pfam" id="PF00561">
    <property type="entry name" value="Abhydrolase_1"/>
    <property type="match status" value="1"/>
</dbReference>
<feature type="domain" description="Peptidase S33 tripeptidyl aminopeptidase-like C-terminal" evidence="5">
    <location>
        <begin position="447"/>
        <end position="547"/>
    </location>
</feature>
<gene>
    <name evidence="6" type="ORF">D9619_008141</name>
</gene>
<dbReference type="InterPro" id="IPR013595">
    <property type="entry name" value="Pept_S33_TAP-like_C"/>
</dbReference>
<dbReference type="Gene3D" id="3.40.50.1820">
    <property type="entry name" value="alpha/beta hydrolase"/>
    <property type="match status" value="1"/>
</dbReference>
<comment type="caution">
    <text evidence="6">The sequence shown here is derived from an EMBL/GenBank/DDBJ whole genome shotgun (WGS) entry which is preliminary data.</text>
</comment>
<dbReference type="Proteomes" id="UP000567179">
    <property type="component" value="Unassembled WGS sequence"/>
</dbReference>
<dbReference type="PANTHER" id="PTHR43248:SF25">
    <property type="entry name" value="AB HYDROLASE-1 DOMAIN-CONTAINING PROTEIN-RELATED"/>
    <property type="match status" value="1"/>
</dbReference>
<evidence type="ECO:0000259" key="4">
    <source>
        <dbReference type="Pfam" id="PF00561"/>
    </source>
</evidence>
<evidence type="ECO:0000256" key="3">
    <source>
        <dbReference type="SAM" id="Phobius"/>
    </source>
</evidence>
<evidence type="ECO:0000313" key="7">
    <source>
        <dbReference type="Proteomes" id="UP000567179"/>
    </source>
</evidence>
<organism evidence="6 7">
    <name type="scientific">Psilocybe cf. subviscida</name>
    <dbReference type="NCBI Taxonomy" id="2480587"/>
    <lineage>
        <taxon>Eukaryota</taxon>
        <taxon>Fungi</taxon>
        <taxon>Dikarya</taxon>
        <taxon>Basidiomycota</taxon>
        <taxon>Agaricomycotina</taxon>
        <taxon>Agaricomycetes</taxon>
        <taxon>Agaricomycetidae</taxon>
        <taxon>Agaricales</taxon>
        <taxon>Agaricineae</taxon>
        <taxon>Strophariaceae</taxon>
        <taxon>Psilocybe</taxon>
    </lineage>
</organism>
<dbReference type="InterPro" id="IPR051601">
    <property type="entry name" value="Serine_prot/Carboxylest_S33"/>
</dbReference>
<keyword evidence="3" id="KW-0472">Membrane</keyword>
<evidence type="ECO:0008006" key="8">
    <source>
        <dbReference type="Google" id="ProtNLM"/>
    </source>
</evidence>
<keyword evidence="3" id="KW-1133">Transmembrane helix</keyword>
<protein>
    <recommendedName>
        <fullName evidence="8">AB hydrolase-1 domain-containing protein</fullName>
    </recommendedName>
</protein>
<feature type="domain" description="AB hydrolase-1" evidence="4">
    <location>
        <begin position="126"/>
        <end position="306"/>
    </location>
</feature>
<evidence type="ECO:0000313" key="6">
    <source>
        <dbReference type="EMBL" id="KAF5311057.1"/>
    </source>
</evidence>
<feature type="transmembrane region" description="Helical" evidence="3">
    <location>
        <begin position="21"/>
        <end position="41"/>
    </location>
</feature>
<dbReference type="OrthoDB" id="425534at2759"/>
<keyword evidence="3" id="KW-0812">Transmembrane</keyword>
<accession>A0A8H5AU62</accession>
<evidence type="ECO:0000259" key="5">
    <source>
        <dbReference type="Pfam" id="PF08386"/>
    </source>
</evidence>
<dbReference type="AlphaFoldDB" id="A0A8H5AU62"/>
<comment type="similarity">
    <text evidence="1">Belongs to the peptidase S33 family.</text>
</comment>
<dbReference type="SUPFAM" id="SSF53474">
    <property type="entry name" value="alpha/beta-Hydrolases"/>
    <property type="match status" value="1"/>
</dbReference>
<evidence type="ECO:0000256" key="1">
    <source>
        <dbReference type="ARBA" id="ARBA00010088"/>
    </source>
</evidence>
<keyword evidence="7" id="KW-1185">Reference proteome</keyword>
<dbReference type="Pfam" id="PF08386">
    <property type="entry name" value="Abhydrolase_4"/>
    <property type="match status" value="1"/>
</dbReference>
<sequence length="605" mass="66523">MSNLDSKNNALFQRKMGRIRGTITLSGLTLVGLVLFGHYHLKIYGATVQEATFKLLSGLGQYPEFSWDNIPTTEELKWRACYDEGLQCARLEVPLNYSDPDGRKASIALIRKPADVPTESGFYRGPVIFNPGGPGESGVDMIRGRAEQFRKILGPQFDIVGFDPRGISRSTPAVSFFETSAERAVWVQDAVLANNTDEGVARTWARAVVVNKLAAETDDGYLRHINTENTSRDMLRIVEAHGRTKIQYWGFSYGSVLGATFASLFPNRIGRLVIDGVSDSENYYATLWSNNLLDTDKAMDSFYTGCANAGPEGCAFWAPTASDIEANLTKIINAVRSNPVPVRTKAGYGLLDYAMLRSAVLNGLYKPYEYFPALAEGFAELAAGNGTKIFDRMNPEAFQCNCDTKSPDVMYVRDAQTAILCNDGDDIPDDLESAEKYFEMMMETSSWSELWASIRLGCVNWPRFPKDHFQGPFEASTSYPILLIGNTVDPVTPLWAAKKMSKGFKDSVVLTQDSVGHCSLSAPSVCTQKYVRDYFVDGTLPKPGTVCHPVAAPFPTKADQAVLSTMTVEEQDIYAAVLALSRDSGIFAPIHVKRPEVETKGCAGI</sequence>
<dbReference type="EMBL" id="JAACJJ010000057">
    <property type="protein sequence ID" value="KAF5311057.1"/>
    <property type="molecule type" value="Genomic_DNA"/>
</dbReference>
<dbReference type="InterPro" id="IPR029058">
    <property type="entry name" value="AB_hydrolase_fold"/>
</dbReference>
<dbReference type="InterPro" id="IPR000073">
    <property type="entry name" value="AB_hydrolase_1"/>
</dbReference>